<evidence type="ECO:0000313" key="3">
    <source>
        <dbReference type="Proteomes" id="UP001174934"/>
    </source>
</evidence>
<dbReference type="PANTHER" id="PTHR33112">
    <property type="entry name" value="DOMAIN PROTEIN, PUTATIVE-RELATED"/>
    <property type="match status" value="1"/>
</dbReference>
<organism evidence="2 3">
    <name type="scientific">Bombardia bombarda</name>
    <dbReference type="NCBI Taxonomy" id="252184"/>
    <lineage>
        <taxon>Eukaryota</taxon>
        <taxon>Fungi</taxon>
        <taxon>Dikarya</taxon>
        <taxon>Ascomycota</taxon>
        <taxon>Pezizomycotina</taxon>
        <taxon>Sordariomycetes</taxon>
        <taxon>Sordariomycetidae</taxon>
        <taxon>Sordariales</taxon>
        <taxon>Lasiosphaeriaceae</taxon>
        <taxon>Bombardia</taxon>
    </lineage>
</organism>
<dbReference type="AlphaFoldDB" id="A0AA39X9S4"/>
<evidence type="ECO:0000259" key="1">
    <source>
        <dbReference type="Pfam" id="PF06985"/>
    </source>
</evidence>
<name>A0AA39X9S4_9PEZI</name>
<dbReference type="Proteomes" id="UP001174934">
    <property type="component" value="Unassembled WGS sequence"/>
</dbReference>
<sequence length="157" mass="17443">MNIALAKLWRDECLANHSLCGLGSPDPELAPLPTRLLDVTNPEKPVLKEIPSGTTGTYVALSYCWGQVTQLETTRGNYLSHKRGILSSRLPQTIRDAVSVANWLGYKHIWIDALCIIQDDDSDMRRELDKMGDIYRYAALTISAQRAASSHGGLFNK</sequence>
<comment type="caution">
    <text evidence="2">The sequence shown here is derived from an EMBL/GenBank/DDBJ whole genome shotgun (WGS) entry which is preliminary data.</text>
</comment>
<keyword evidence="3" id="KW-1185">Reference proteome</keyword>
<proteinExistence type="predicted"/>
<feature type="non-terminal residue" evidence="2">
    <location>
        <position position="157"/>
    </location>
</feature>
<accession>A0AA39X9S4</accession>
<feature type="domain" description="Heterokaryon incompatibility" evidence="1">
    <location>
        <begin position="58"/>
        <end position="154"/>
    </location>
</feature>
<reference evidence="2" key="1">
    <citation type="submission" date="2023-06" db="EMBL/GenBank/DDBJ databases">
        <title>Genome-scale phylogeny and comparative genomics of the fungal order Sordariales.</title>
        <authorList>
            <consortium name="Lawrence Berkeley National Laboratory"/>
            <person name="Hensen N."/>
            <person name="Bonometti L."/>
            <person name="Westerberg I."/>
            <person name="Brannstrom I.O."/>
            <person name="Guillou S."/>
            <person name="Cros-Aarteil S."/>
            <person name="Calhoun S."/>
            <person name="Haridas S."/>
            <person name="Kuo A."/>
            <person name="Mondo S."/>
            <person name="Pangilinan J."/>
            <person name="Riley R."/>
            <person name="LaButti K."/>
            <person name="Andreopoulos B."/>
            <person name="Lipzen A."/>
            <person name="Chen C."/>
            <person name="Yanf M."/>
            <person name="Daum C."/>
            <person name="Ng V."/>
            <person name="Clum A."/>
            <person name="Steindorff A."/>
            <person name="Ohm R."/>
            <person name="Martin F."/>
            <person name="Silar P."/>
            <person name="Natvig D."/>
            <person name="Lalanne C."/>
            <person name="Gautier V."/>
            <person name="Ament-velasquez S.L."/>
            <person name="Kruys A."/>
            <person name="Hutchinson M.I."/>
            <person name="Powell A.J."/>
            <person name="Barry K."/>
            <person name="Miller A.N."/>
            <person name="Grigoriev I.V."/>
            <person name="Debuchy R."/>
            <person name="Gladieux P."/>
            <person name="Thoren M.H."/>
            <person name="Johannesson H."/>
        </authorList>
    </citation>
    <scope>NUCLEOTIDE SEQUENCE</scope>
    <source>
        <strain evidence="2">SMH3391-2</strain>
    </source>
</reference>
<gene>
    <name evidence="2" type="ORF">B0T17DRAFT_488404</name>
</gene>
<dbReference type="Pfam" id="PF06985">
    <property type="entry name" value="HET"/>
    <property type="match status" value="1"/>
</dbReference>
<dbReference type="PANTHER" id="PTHR33112:SF16">
    <property type="entry name" value="HETEROKARYON INCOMPATIBILITY DOMAIN-CONTAINING PROTEIN"/>
    <property type="match status" value="1"/>
</dbReference>
<protein>
    <submittedName>
        <fullName evidence="2">Heterokaryon incompatibility protein-domain-containing protein</fullName>
    </submittedName>
</protein>
<evidence type="ECO:0000313" key="2">
    <source>
        <dbReference type="EMBL" id="KAK0629355.1"/>
    </source>
</evidence>
<dbReference type="InterPro" id="IPR010730">
    <property type="entry name" value="HET"/>
</dbReference>
<dbReference type="EMBL" id="JAULSR010000002">
    <property type="protein sequence ID" value="KAK0629355.1"/>
    <property type="molecule type" value="Genomic_DNA"/>
</dbReference>